<proteinExistence type="predicted"/>
<protein>
    <submittedName>
        <fullName evidence="2">Uncharacterized protein</fullName>
    </submittedName>
</protein>
<evidence type="ECO:0000256" key="1">
    <source>
        <dbReference type="SAM" id="MobiDB-lite"/>
    </source>
</evidence>
<accession>A0A484GTT8</accession>
<feature type="non-terminal residue" evidence="2">
    <location>
        <position position="136"/>
    </location>
</feature>
<dbReference type="AlphaFoldDB" id="A0A484GTT8"/>
<organism evidence="2 3">
    <name type="scientific">Sousa chinensis</name>
    <name type="common">Indo-pacific humpbacked dolphin</name>
    <name type="synonym">Steno chinensis</name>
    <dbReference type="NCBI Taxonomy" id="103600"/>
    <lineage>
        <taxon>Eukaryota</taxon>
        <taxon>Metazoa</taxon>
        <taxon>Chordata</taxon>
        <taxon>Craniata</taxon>
        <taxon>Vertebrata</taxon>
        <taxon>Euteleostomi</taxon>
        <taxon>Mammalia</taxon>
        <taxon>Eutheria</taxon>
        <taxon>Laurasiatheria</taxon>
        <taxon>Artiodactyla</taxon>
        <taxon>Whippomorpha</taxon>
        <taxon>Cetacea</taxon>
        <taxon>Odontoceti</taxon>
        <taxon>Delphinidae</taxon>
        <taxon>Sousa</taxon>
    </lineage>
</organism>
<feature type="region of interest" description="Disordered" evidence="1">
    <location>
        <begin position="103"/>
        <end position="136"/>
    </location>
</feature>
<feature type="compositionally biased region" description="Pro residues" evidence="1">
    <location>
        <begin position="115"/>
        <end position="125"/>
    </location>
</feature>
<dbReference type="EMBL" id="QWLN02004155">
    <property type="protein sequence ID" value="TEA39294.1"/>
    <property type="molecule type" value="Genomic_DNA"/>
</dbReference>
<sequence>MAQEGLDLYPGEWPAGGSSGPRGPRPLGCQSPRPHRGRQGNSRARVGRLVALEGVGHVVLVVHVALRAEIVVEADAALPAHAPQPVLLAAVADNVGVADACGRAASGGAARPRPSARPRPLQPRPRGPRTDLGVVV</sequence>
<feature type="region of interest" description="Disordered" evidence="1">
    <location>
        <begin position="1"/>
        <end position="43"/>
    </location>
</feature>
<evidence type="ECO:0000313" key="2">
    <source>
        <dbReference type="EMBL" id="TEA39294.1"/>
    </source>
</evidence>
<evidence type="ECO:0000313" key="3">
    <source>
        <dbReference type="Proteomes" id="UP000295264"/>
    </source>
</evidence>
<comment type="caution">
    <text evidence="2">The sequence shown here is derived from an EMBL/GenBank/DDBJ whole genome shotgun (WGS) entry which is preliminary data.</text>
</comment>
<gene>
    <name evidence="2" type="ORF">DBR06_SOUSAS2110044</name>
</gene>
<dbReference type="Proteomes" id="UP000295264">
    <property type="component" value="Unassembled WGS sequence"/>
</dbReference>
<keyword evidence="3" id="KW-1185">Reference proteome</keyword>
<name>A0A484GTT8_SOUCH</name>
<reference evidence="2 3" key="1">
    <citation type="journal article" date="2018" name="Genomics">
        <title>Molecular footprints of inshore aquatic adaptation in Indo-Pacific humpback dolphin (Sousa chinensis).</title>
        <authorList>
            <person name="Ming Y."/>
            <person name="Jian J."/>
            <person name="Yu F."/>
            <person name="Yu X."/>
            <person name="Wang J."/>
            <person name="Liu W."/>
        </authorList>
    </citation>
    <scope>NUCLEOTIDE SEQUENCE [LARGE SCALE GENOMIC DNA]</scope>
    <source>
        <strain evidence="2">MY-2018</strain>
        <tissue evidence="2">Skin</tissue>
    </source>
</reference>
<feature type="compositionally biased region" description="Low complexity" evidence="1">
    <location>
        <begin position="103"/>
        <end position="113"/>
    </location>
</feature>